<keyword evidence="1" id="KW-0597">Phosphoprotein</keyword>
<evidence type="ECO:0000313" key="5">
    <source>
        <dbReference type="Proteomes" id="UP000587760"/>
    </source>
</evidence>
<dbReference type="RefSeq" id="WP_184748143.1">
    <property type="nucleotide sequence ID" value="NZ_JACHGJ010000008.1"/>
</dbReference>
<dbReference type="Gene3D" id="3.40.50.2300">
    <property type="match status" value="1"/>
</dbReference>
<dbReference type="Pfam" id="PF00072">
    <property type="entry name" value="Response_reg"/>
    <property type="match status" value="1"/>
</dbReference>
<comment type="caution">
    <text evidence="4">The sequence shown here is derived from an EMBL/GenBank/DDBJ whole genome shotgun (WGS) entry which is preliminary data.</text>
</comment>
<dbReference type="PANTHER" id="PTHR45228">
    <property type="entry name" value="CYCLIC DI-GMP PHOSPHODIESTERASE TM_0186-RELATED"/>
    <property type="match status" value="1"/>
</dbReference>
<dbReference type="InterPro" id="IPR052020">
    <property type="entry name" value="Cyclic_di-GMP/3'3'-cGAMP_PDE"/>
</dbReference>
<dbReference type="Pfam" id="PF13487">
    <property type="entry name" value="HD_5"/>
    <property type="match status" value="1"/>
</dbReference>
<dbReference type="InterPro" id="IPR001789">
    <property type="entry name" value="Sig_transdc_resp-reg_receiver"/>
</dbReference>
<dbReference type="SMART" id="SM00471">
    <property type="entry name" value="HDc"/>
    <property type="match status" value="1"/>
</dbReference>
<evidence type="ECO:0000256" key="1">
    <source>
        <dbReference type="PROSITE-ProRule" id="PRU00169"/>
    </source>
</evidence>
<proteinExistence type="predicted"/>
<dbReference type="CDD" id="cd19920">
    <property type="entry name" value="REC_PA4781-like"/>
    <property type="match status" value="1"/>
</dbReference>
<dbReference type="CDD" id="cd00077">
    <property type="entry name" value="HDc"/>
    <property type="match status" value="1"/>
</dbReference>
<organism evidence="4 5">
    <name type="scientific">Spirochaeta isovalerica</name>
    <dbReference type="NCBI Taxonomy" id="150"/>
    <lineage>
        <taxon>Bacteria</taxon>
        <taxon>Pseudomonadati</taxon>
        <taxon>Spirochaetota</taxon>
        <taxon>Spirochaetia</taxon>
        <taxon>Spirochaetales</taxon>
        <taxon>Spirochaetaceae</taxon>
        <taxon>Spirochaeta</taxon>
    </lineage>
</organism>
<dbReference type="SMART" id="SM00448">
    <property type="entry name" value="REC"/>
    <property type="match status" value="1"/>
</dbReference>
<accession>A0A841RFY4</accession>
<dbReference type="PROSITE" id="PS50110">
    <property type="entry name" value="RESPONSE_REGULATORY"/>
    <property type="match status" value="1"/>
</dbReference>
<evidence type="ECO:0000313" key="4">
    <source>
        <dbReference type="EMBL" id="MBB6481910.1"/>
    </source>
</evidence>
<sequence>MKKKPIILVVDDVATNRQYLAMILGESEVYDIRLASNGKDALEFVAREKPDLILLDIMMPEMDGYEVASRLKEDSQTNDIPILFITAVTGTENIVKAFDLGGVDYINKPFNKQELMSRVSAHLNLRLARIELEEKNLILKSRELQLMELVDEKTKRLDGTVFALVNALENANLFNDTDTGDHIARVGAYAAHFAREYGCDEDYIKRIKLYSSLHDVGKVGIPDKILKKPGKYTPEEFIQMQEHVVIGSRMLDNPAIDIMAKNITLYHHEKWDGSGYVRGISGEDIPLEARIVAISDVYDALSTKRPYKEPFPEEQIDKIILEGKGSHFDPRLVDIFFRSKKALLEIQKRFSE</sequence>
<dbReference type="SUPFAM" id="SSF52172">
    <property type="entry name" value="CheY-like"/>
    <property type="match status" value="1"/>
</dbReference>
<dbReference type="GO" id="GO:0000160">
    <property type="term" value="P:phosphorelay signal transduction system"/>
    <property type="evidence" value="ECO:0007669"/>
    <property type="project" value="InterPro"/>
</dbReference>
<dbReference type="InterPro" id="IPR037522">
    <property type="entry name" value="HD_GYP_dom"/>
</dbReference>
<reference evidence="4 5" key="1">
    <citation type="submission" date="2020-08" db="EMBL/GenBank/DDBJ databases">
        <title>Genomic Encyclopedia of Type Strains, Phase IV (KMG-IV): sequencing the most valuable type-strain genomes for metagenomic binning, comparative biology and taxonomic classification.</title>
        <authorList>
            <person name="Goeker M."/>
        </authorList>
    </citation>
    <scope>NUCLEOTIDE SEQUENCE [LARGE SCALE GENOMIC DNA]</scope>
    <source>
        <strain evidence="4 5">DSM 2461</strain>
    </source>
</reference>
<dbReference type="InterPro" id="IPR003607">
    <property type="entry name" value="HD/PDEase_dom"/>
</dbReference>
<keyword evidence="5" id="KW-1185">Reference proteome</keyword>
<dbReference type="SUPFAM" id="SSF109604">
    <property type="entry name" value="HD-domain/PDEase-like"/>
    <property type="match status" value="1"/>
</dbReference>
<protein>
    <submittedName>
        <fullName evidence="4">Putative two-component system response regulator</fullName>
    </submittedName>
</protein>
<dbReference type="AlphaFoldDB" id="A0A841RFY4"/>
<feature type="modified residue" description="4-aspartylphosphate" evidence="1">
    <location>
        <position position="56"/>
    </location>
</feature>
<dbReference type="PROSITE" id="PS51832">
    <property type="entry name" value="HD_GYP"/>
    <property type="match status" value="1"/>
</dbReference>
<dbReference type="Gene3D" id="1.10.3210.10">
    <property type="entry name" value="Hypothetical protein af1432"/>
    <property type="match status" value="1"/>
</dbReference>
<feature type="domain" description="HD-GYP" evidence="3">
    <location>
        <begin position="157"/>
        <end position="352"/>
    </location>
</feature>
<evidence type="ECO:0000259" key="2">
    <source>
        <dbReference type="PROSITE" id="PS50110"/>
    </source>
</evidence>
<dbReference type="InterPro" id="IPR011006">
    <property type="entry name" value="CheY-like_superfamily"/>
</dbReference>
<dbReference type="Proteomes" id="UP000587760">
    <property type="component" value="Unassembled WGS sequence"/>
</dbReference>
<feature type="domain" description="Response regulatory" evidence="2">
    <location>
        <begin position="6"/>
        <end position="123"/>
    </location>
</feature>
<dbReference type="EMBL" id="JACHGJ010000008">
    <property type="protein sequence ID" value="MBB6481910.1"/>
    <property type="molecule type" value="Genomic_DNA"/>
</dbReference>
<evidence type="ECO:0000259" key="3">
    <source>
        <dbReference type="PROSITE" id="PS51832"/>
    </source>
</evidence>
<gene>
    <name evidence="4" type="ORF">HNR50_003591</name>
</gene>
<name>A0A841RFY4_9SPIO</name>